<proteinExistence type="predicted"/>
<evidence type="ECO:0000256" key="1">
    <source>
        <dbReference type="SAM" id="MobiDB-lite"/>
    </source>
</evidence>
<evidence type="ECO:0000313" key="2">
    <source>
        <dbReference type="EMBL" id="GAA3569969.1"/>
    </source>
</evidence>
<name>A0ABP6XPG7_9ACTN</name>
<sequence>MQVGRGGQAVEGGQVDVEHGDVRPVGERGGCDRVAGVHLCHDLYVLLIAEQGDQRLPKYPDILRYEHSNHDSHTKRGKQRR</sequence>
<organism evidence="2 3">
    <name type="scientific">Nonomuraea rosea</name>
    <dbReference type="NCBI Taxonomy" id="638574"/>
    <lineage>
        <taxon>Bacteria</taxon>
        <taxon>Bacillati</taxon>
        <taxon>Actinomycetota</taxon>
        <taxon>Actinomycetes</taxon>
        <taxon>Streptosporangiales</taxon>
        <taxon>Streptosporangiaceae</taxon>
        <taxon>Nonomuraea</taxon>
    </lineage>
</organism>
<reference evidence="3" key="1">
    <citation type="journal article" date="2019" name="Int. J. Syst. Evol. Microbiol.">
        <title>The Global Catalogue of Microorganisms (GCM) 10K type strain sequencing project: providing services to taxonomists for standard genome sequencing and annotation.</title>
        <authorList>
            <consortium name="The Broad Institute Genomics Platform"/>
            <consortium name="The Broad Institute Genome Sequencing Center for Infectious Disease"/>
            <person name="Wu L."/>
            <person name="Ma J."/>
        </authorList>
    </citation>
    <scope>NUCLEOTIDE SEQUENCE [LARGE SCALE GENOMIC DNA]</scope>
    <source>
        <strain evidence="3">JCM 17326</strain>
    </source>
</reference>
<dbReference type="EMBL" id="BAABDQ010000013">
    <property type="protein sequence ID" value="GAA3569969.1"/>
    <property type="molecule type" value="Genomic_DNA"/>
</dbReference>
<gene>
    <name evidence="2" type="ORF">GCM10022419_058560</name>
</gene>
<feature type="region of interest" description="Disordered" evidence="1">
    <location>
        <begin position="1"/>
        <end position="24"/>
    </location>
</feature>
<evidence type="ECO:0000313" key="3">
    <source>
        <dbReference type="Proteomes" id="UP001500630"/>
    </source>
</evidence>
<dbReference type="Proteomes" id="UP001500630">
    <property type="component" value="Unassembled WGS sequence"/>
</dbReference>
<comment type="caution">
    <text evidence="2">The sequence shown here is derived from an EMBL/GenBank/DDBJ whole genome shotgun (WGS) entry which is preliminary data.</text>
</comment>
<feature type="compositionally biased region" description="Gly residues" evidence="1">
    <location>
        <begin position="1"/>
        <end position="10"/>
    </location>
</feature>
<accession>A0ABP6XPG7</accession>
<keyword evidence="3" id="KW-1185">Reference proteome</keyword>
<protein>
    <submittedName>
        <fullName evidence="2">Uncharacterized protein</fullName>
    </submittedName>
</protein>